<protein>
    <submittedName>
        <fullName evidence="2">Uncharacterized protein</fullName>
    </submittedName>
</protein>
<keyword evidence="1" id="KW-0812">Transmembrane</keyword>
<dbReference type="STRING" id="1798649.A3B13_01765"/>
<sequence>MYKFVASLAAFSFIFLAVFGFVAMDSQFETGRGCLVSSGYGSLCVMNDPLAVALFHINFLKSFSQVTIPLLAIALLAVLGFVGVSLAGLVYSLKFTESKSLFSLFRKPFLPLGYRLLDWSAVLRENIAA</sequence>
<gene>
    <name evidence="2" type="ORF">A3B13_01765</name>
</gene>
<evidence type="ECO:0000256" key="1">
    <source>
        <dbReference type="SAM" id="Phobius"/>
    </source>
</evidence>
<evidence type="ECO:0000313" key="2">
    <source>
        <dbReference type="EMBL" id="OGZ00517.1"/>
    </source>
</evidence>
<feature type="transmembrane region" description="Helical" evidence="1">
    <location>
        <begin position="71"/>
        <end position="93"/>
    </location>
</feature>
<name>A0A1G2CH14_9BACT</name>
<dbReference type="Proteomes" id="UP000176287">
    <property type="component" value="Unassembled WGS sequence"/>
</dbReference>
<accession>A0A1G2CH14</accession>
<keyword evidence="1" id="KW-0472">Membrane</keyword>
<comment type="caution">
    <text evidence="2">The sequence shown here is derived from an EMBL/GenBank/DDBJ whole genome shotgun (WGS) entry which is preliminary data.</text>
</comment>
<feature type="transmembrane region" description="Helical" evidence="1">
    <location>
        <begin position="40"/>
        <end position="59"/>
    </location>
</feature>
<evidence type="ECO:0000313" key="3">
    <source>
        <dbReference type="Proteomes" id="UP000176287"/>
    </source>
</evidence>
<dbReference type="AlphaFoldDB" id="A0A1G2CH14"/>
<proteinExistence type="predicted"/>
<keyword evidence="1" id="KW-1133">Transmembrane helix</keyword>
<reference evidence="2 3" key="1">
    <citation type="journal article" date="2016" name="Nat. Commun.">
        <title>Thousands of microbial genomes shed light on interconnected biogeochemical processes in an aquifer system.</title>
        <authorList>
            <person name="Anantharaman K."/>
            <person name="Brown C.T."/>
            <person name="Hug L.A."/>
            <person name="Sharon I."/>
            <person name="Castelle C.J."/>
            <person name="Probst A.J."/>
            <person name="Thomas B.C."/>
            <person name="Singh A."/>
            <person name="Wilkins M.J."/>
            <person name="Karaoz U."/>
            <person name="Brodie E.L."/>
            <person name="Williams K.H."/>
            <person name="Hubbard S.S."/>
            <person name="Banfield J.F."/>
        </authorList>
    </citation>
    <scope>NUCLEOTIDE SEQUENCE [LARGE SCALE GENOMIC DNA]</scope>
</reference>
<dbReference type="EMBL" id="MHKZ01000019">
    <property type="protein sequence ID" value="OGZ00517.1"/>
    <property type="molecule type" value="Genomic_DNA"/>
</dbReference>
<organism evidence="2 3">
    <name type="scientific">Candidatus Liptonbacteria bacterium RIFCSPLOWO2_01_FULL_45_15</name>
    <dbReference type="NCBI Taxonomy" id="1798649"/>
    <lineage>
        <taxon>Bacteria</taxon>
        <taxon>Candidatus Liptoniibacteriota</taxon>
    </lineage>
</organism>